<dbReference type="InterPro" id="IPR029063">
    <property type="entry name" value="SAM-dependent_MTases_sf"/>
</dbReference>
<name>A0ABX7BTB5_9HYPH</name>
<dbReference type="InterPro" id="IPR041698">
    <property type="entry name" value="Methyltransf_25"/>
</dbReference>
<dbReference type="SUPFAM" id="SSF53335">
    <property type="entry name" value="S-adenosyl-L-methionine-dependent methyltransferases"/>
    <property type="match status" value="1"/>
</dbReference>
<evidence type="ECO:0000256" key="1">
    <source>
        <dbReference type="ARBA" id="ARBA00022603"/>
    </source>
</evidence>
<evidence type="ECO:0000313" key="6">
    <source>
        <dbReference type="Proteomes" id="UP000595460"/>
    </source>
</evidence>
<keyword evidence="6" id="KW-1185">Reference proteome</keyword>
<protein>
    <submittedName>
        <fullName evidence="5">Methyltransferase domain-containing protein</fullName>
    </submittedName>
</protein>
<dbReference type="PANTHER" id="PTHR43464:SF19">
    <property type="entry name" value="UBIQUINONE BIOSYNTHESIS O-METHYLTRANSFERASE, MITOCHONDRIAL"/>
    <property type="match status" value="1"/>
</dbReference>
<proteinExistence type="predicted"/>
<gene>
    <name evidence="5" type="ORF">JI749_12350</name>
</gene>
<evidence type="ECO:0000313" key="5">
    <source>
        <dbReference type="EMBL" id="QQR35160.1"/>
    </source>
</evidence>
<dbReference type="Gene3D" id="3.40.50.150">
    <property type="entry name" value="Vaccinia Virus protein VP39"/>
    <property type="match status" value="1"/>
</dbReference>
<dbReference type="CDD" id="cd02440">
    <property type="entry name" value="AdoMet_MTases"/>
    <property type="match status" value="1"/>
</dbReference>
<evidence type="ECO:0000259" key="4">
    <source>
        <dbReference type="Pfam" id="PF13649"/>
    </source>
</evidence>
<keyword evidence="2" id="KW-0808">Transferase</keyword>
<keyword evidence="3" id="KW-0949">S-adenosyl-L-methionine</keyword>
<sequence>MNTRAFWNSEATTFDDAADHGLRDPALRARWGELLRRLLPSGGRVLDIGCGTGSLSLLLAEAGYAVSGVDFAPAMVERARAKAAAGGFDIQFAVGDAADPQFAAESFDIVLGRHILWAIPDVPTSAVLERWTTLLRPGGSLVLIEGFWHTGAGLRQSAVLDALPPNLTVIHTEDIAADPRLWDEAVTDERYAVRADKS</sequence>
<dbReference type="GO" id="GO:0008168">
    <property type="term" value="F:methyltransferase activity"/>
    <property type="evidence" value="ECO:0007669"/>
    <property type="project" value="UniProtKB-KW"/>
</dbReference>
<evidence type="ECO:0000256" key="2">
    <source>
        <dbReference type="ARBA" id="ARBA00022679"/>
    </source>
</evidence>
<dbReference type="Pfam" id="PF13649">
    <property type="entry name" value="Methyltransf_25"/>
    <property type="match status" value="1"/>
</dbReference>
<evidence type="ECO:0000256" key="3">
    <source>
        <dbReference type="ARBA" id="ARBA00022691"/>
    </source>
</evidence>
<dbReference type="Proteomes" id="UP000595460">
    <property type="component" value="Chromosome"/>
</dbReference>
<keyword evidence="1 5" id="KW-0489">Methyltransferase</keyword>
<organism evidence="5 6">
    <name type="scientific">Devosia oryziradicis</name>
    <dbReference type="NCBI Taxonomy" id="2801335"/>
    <lineage>
        <taxon>Bacteria</taxon>
        <taxon>Pseudomonadati</taxon>
        <taxon>Pseudomonadota</taxon>
        <taxon>Alphaproteobacteria</taxon>
        <taxon>Hyphomicrobiales</taxon>
        <taxon>Devosiaceae</taxon>
        <taxon>Devosia</taxon>
    </lineage>
</organism>
<accession>A0ABX7BTB5</accession>
<reference evidence="5 6" key="1">
    <citation type="submission" date="2021-01" db="EMBL/GenBank/DDBJ databases">
        <title>Genome seq and assembly of Devosia sp. G19.</title>
        <authorList>
            <person name="Chhetri G."/>
        </authorList>
    </citation>
    <scope>NUCLEOTIDE SEQUENCE [LARGE SCALE GENOMIC DNA]</scope>
    <source>
        <strain evidence="5 6">G19</strain>
    </source>
</reference>
<dbReference type="RefSeq" id="WP_201654237.1">
    <property type="nucleotide sequence ID" value="NZ_CP068047.1"/>
</dbReference>
<dbReference type="GO" id="GO:0032259">
    <property type="term" value="P:methylation"/>
    <property type="evidence" value="ECO:0007669"/>
    <property type="project" value="UniProtKB-KW"/>
</dbReference>
<dbReference type="PANTHER" id="PTHR43464">
    <property type="entry name" value="METHYLTRANSFERASE"/>
    <property type="match status" value="1"/>
</dbReference>
<dbReference type="EMBL" id="CP068047">
    <property type="protein sequence ID" value="QQR35160.1"/>
    <property type="molecule type" value="Genomic_DNA"/>
</dbReference>
<feature type="domain" description="Methyltransferase" evidence="4">
    <location>
        <begin position="45"/>
        <end position="139"/>
    </location>
</feature>